<reference evidence="2" key="2">
    <citation type="submission" date="2020-09" db="EMBL/GenBank/DDBJ databases">
        <authorList>
            <person name="Sun Q."/>
            <person name="Zhou Y."/>
        </authorList>
    </citation>
    <scope>NUCLEOTIDE SEQUENCE</scope>
    <source>
        <strain evidence="2">CGMCC 1.15322</strain>
    </source>
</reference>
<proteinExistence type="predicted"/>
<dbReference type="PANTHER" id="PTHR39338">
    <property type="entry name" value="BLL5662 PROTEIN-RELATED"/>
    <property type="match status" value="1"/>
</dbReference>
<dbReference type="CDD" id="cd00198">
    <property type="entry name" value="vWFA"/>
    <property type="match status" value="1"/>
</dbReference>
<dbReference type="EMBL" id="BMIG01000001">
    <property type="protein sequence ID" value="GGA87366.1"/>
    <property type="molecule type" value="Genomic_DNA"/>
</dbReference>
<name>A0A916S706_9BURK</name>
<organism evidence="2 3">
    <name type="scientific">Polaromonas eurypsychrophila</name>
    <dbReference type="NCBI Taxonomy" id="1614635"/>
    <lineage>
        <taxon>Bacteria</taxon>
        <taxon>Pseudomonadati</taxon>
        <taxon>Pseudomonadota</taxon>
        <taxon>Betaproteobacteria</taxon>
        <taxon>Burkholderiales</taxon>
        <taxon>Comamonadaceae</taxon>
        <taxon>Polaromonas</taxon>
    </lineage>
</organism>
<evidence type="ECO:0000256" key="1">
    <source>
        <dbReference type="SAM" id="MobiDB-lite"/>
    </source>
</evidence>
<gene>
    <name evidence="2" type="ORF">GCM10011496_05060</name>
</gene>
<evidence type="ECO:0000313" key="2">
    <source>
        <dbReference type="EMBL" id="GGA87366.1"/>
    </source>
</evidence>
<keyword evidence="3" id="KW-1185">Reference proteome</keyword>
<dbReference type="PANTHER" id="PTHR39338:SF6">
    <property type="entry name" value="BLL5662 PROTEIN"/>
    <property type="match status" value="1"/>
</dbReference>
<dbReference type="AlphaFoldDB" id="A0A916S706"/>
<dbReference type="RefSeq" id="WP_188706213.1">
    <property type="nucleotide sequence ID" value="NZ_BMIG01000001.1"/>
</dbReference>
<dbReference type="PIRSF" id="PIRSF010256">
    <property type="entry name" value="CoxE_vWa"/>
    <property type="match status" value="1"/>
</dbReference>
<dbReference type="Pfam" id="PF05762">
    <property type="entry name" value="VWA_CoxE"/>
    <property type="match status" value="1"/>
</dbReference>
<dbReference type="InterPro" id="IPR036465">
    <property type="entry name" value="vWFA_dom_sf"/>
</dbReference>
<protein>
    <submittedName>
        <fullName evidence="2">VWA domain-containing protein</fullName>
    </submittedName>
</protein>
<dbReference type="SUPFAM" id="SSF53300">
    <property type="entry name" value="vWA-like"/>
    <property type="match status" value="1"/>
</dbReference>
<dbReference type="Proteomes" id="UP000620596">
    <property type="component" value="Unassembled WGS sequence"/>
</dbReference>
<comment type="caution">
    <text evidence="2">The sequence shown here is derived from an EMBL/GenBank/DDBJ whole genome shotgun (WGS) entry which is preliminary data.</text>
</comment>
<feature type="region of interest" description="Disordered" evidence="1">
    <location>
        <begin position="95"/>
        <end position="127"/>
    </location>
</feature>
<dbReference type="Gene3D" id="3.40.50.410">
    <property type="entry name" value="von Willebrand factor, type A domain"/>
    <property type="match status" value="1"/>
</dbReference>
<sequence length="394" mass="43597">MLLGDSRGGKLADNIAGFGRALRRAGVKVDSQRIGLAKEAALAVGISEREDLGAAFEAVMISREQDRLVFRELFDIYFQDPKVANKLLAQLLPSAEGKAEPSKRRPRVREALAPQKTFGQQAKPTTEDQKVEFDAVMTASDIERLQHADFNALSATEYRLVERLARDIKLPLPMFASRRSRPSRSGTRMHWPGVMHQAAATCGELIHLPRLARREQALPLLVLVDVSGSMERYARLLLAFLHAATRRHPQRDVFAFGMHLTDLTPAFRQADTDDMLAHASAAIEDFAGGTQLGASLASLREKHARRLVGRRTMVLVISDGLDTGEPADLARELGWLRRRSRRLLWLNPLLRFDGYAPVARGAAVLHAHAHGMLAVHNLSKLEELAASLAGLMKK</sequence>
<dbReference type="InterPro" id="IPR011195">
    <property type="entry name" value="UCP010256"/>
</dbReference>
<reference evidence="2" key="1">
    <citation type="journal article" date="2014" name="Int. J. Syst. Evol. Microbiol.">
        <title>Complete genome sequence of Corynebacterium casei LMG S-19264T (=DSM 44701T), isolated from a smear-ripened cheese.</title>
        <authorList>
            <consortium name="US DOE Joint Genome Institute (JGI-PGF)"/>
            <person name="Walter F."/>
            <person name="Albersmeier A."/>
            <person name="Kalinowski J."/>
            <person name="Ruckert C."/>
        </authorList>
    </citation>
    <scope>NUCLEOTIDE SEQUENCE</scope>
    <source>
        <strain evidence="2">CGMCC 1.15322</strain>
    </source>
</reference>
<dbReference type="InterPro" id="IPR008912">
    <property type="entry name" value="Uncharacterised_CoxE"/>
</dbReference>
<evidence type="ECO:0000313" key="3">
    <source>
        <dbReference type="Proteomes" id="UP000620596"/>
    </source>
</evidence>
<accession>A0A916S706</accession>